<gene>
    <name evidence="1" type="ORF">RG298_004022</name>
</gene>
<protein>
    <submittedName>
        <fullName evidence="1">Uncharacterized protein</fullName>
    </submittedName>
</protein>
<evidence type="ECO:0000313" key="1">
    <source>
        <dbReference type="EMBL" id="EMJ5136228.1"/>
    </source>
</evidence>
<proteinExistence type="predicted"/>
<sequence length="394" mass="41590">MKNIELNNHDGIKNMRLRQLINNKNIRSTYVVFSRKAVLLTIFSCSFYTQAQDLVISAGKSGSISTPTNATINLSPPANRTAYLDWGYALFYGLRIAGASTGIGGYDCLNYSSNFTTTSDGVWGYKLGNDVVMTFDGEMKGTVTYTGGSKSQRSTFSSSTGYVGWNNSTVPTFCAGYSALQLAGPTVTISNSGTNTSSFQGSIGIYAGPNAAVGTYTTPTVELIQAIDGSASGYYASKMLSVAGTVRVVPELVCSVNAPPTIDFGTVNIQGLGSGVLLAHKNQNLILNCTGDSGLTQTMTVEFNGDYEGGYFGRLSVSNTTGQLLGYIRARYLNDSGTCSADATNEVTFDKSKPRTTQAKAGQVVVPITWSLCTNGSGLYGEGSAQATASVTWE</sequence>
<reference evidence="1" key="1">
    <citation type="submission" date="2024-02" db="EMBL/GenBank/DDBJ databases">
        <authorList>
            <consortium name="Clinical and Environmental Microbiology Branch: Whole genome sequencing antimicrobial resistance pathogens in the healthcare setting"/>
        </authorList>
    </citation>
    <scope>NUCLEOTIDE SEQUENCE</scope>
    <source>
        <strain evidence="1">2021GO-0154</strain>
    </source>
</reference>
<name>A0AAI9DFP1_PROST</name>
<dbReference type="RefSeq" id="WP_140183244.1">
    <property type="nucleotide sequence ID" value="NZ_VAUD01000059.1"/>
</dbReference>
<dbReference type="AlphaFoldDB" id="A0AAI9DFP1"/>
<comment type="caution">
    <text evidence="1">The sequence shown here is derived from an EMBL/GenBank/DDBJ whole genome shotgun (WGS) entry which is preliminary data.</text>
</comment>
<dbReference type="EMBL" id="ABMABF030000018">
    <property type="protein sequence ID" value="EMJ5136228.1"/>
    <property type="molecule type" value="Genomic_DNA"/>
</dbReference>
<accession>A0AAI9DFP1</accession>
<organism evidence="1">
    <name type="scientific">Providencia stuartii</name>
    <dbReference type="NCBI Taxonomy" id="588"/>
    <lineage>
        <taxon>Bacteria</taxon>
        <taxon>Pseudomonadati</taxon>
        <taxon>Pseudomonadota</taxon>
        <taxon>Gammaproteobacteria</taxon>
        <taxon>Enterobacterales</taxon>
        <taxon>Morganellaceae</taxon>
        <taxon>Providencia</taxon>
    </lineage>
</organism>